<gene>
    <name evidence="1" type="ORF">HRQ91_01275</name>
</gene>
<organism evidence="1 2">
    <name type="scientific">Treponema parvum</name>
    <dbReference type="NCBI Taxonomy" id="138851"/>
    <lineage>
        <taxon>Bacteria</taxon>
        <taxon>Pseudomonadati</taxon>
        <taxon>Spirochaetota</taxon>
        <taxon>Spirochaetia</taxon>
        <taxon>Spirochaetales</taxon>
        <taxon>Treponemataceae</taxon>
        <taxon>Treponema</taxon>
    </lineage>
</organism>
<dbReference type="SUPFAM" id="SSF88723">
    <property type="entry name" value="PIN domain-like"/>
    <property type="match status" value="1"/>
</dbReference>
<dbReference type="EMBL" id="CP054142">
    <property type="protein sequence ID" value="QTQ13196.1"/>
    <property type="molecule type" value="Genomic_DNA"/>
</dbReference>
<dbReference type="AlphaFoldDB" id="A0A975F273"/>
<evidence type="ECO:0000313" key="1">
    <source>
        <dbReference type="EMBL" id="QTQ13196.1"/>
    </source>
</evidence>
<dbReference type="CDD" id="cd09872">
    <property type="entry name" value="PIN_Sll0205-like"/>
    <property type="match status" value="1"/>
</dbReference>
<dbReference type="PANTHER" id="PTHR36173">
    <property type="entry name" value="RIBONUCLEASE VAPC16-RELATED"/>
    <property type="match status" value="1"/>
</dbReference>
<dbReference type="KEGG" id="tpav:HRQ91_01275"/>
<dbReference type="InterPro" id="IPR041705">
    <property type="entry name" value="PIN_Sll0205"/>
</dbReference>
<accession>A0A975F273</accession>
<protein>
    <submittedName>
        <fullName evidence="1">Type II toxin-antitoxin system VapC family toxin</fullName>
    </submittedName>
</protein>
<proteinExistence type="predicted"/>
<reference evidence="1 2" key="1">
    <citation type="journal article" date="2021" name="Microbiol. Resour. Announc.">
        <title>Complete Genome Sequences of Three Human Oral Treponema parvum Isolates.</title>
        <authorList>
            <person name="Zeng H."/>
            <person name="Watt R.M."/>
        </authorList>
    </citation>
    <scope>NUCLEOTIDE SEQUENCE [LARGE SCALE GENOMIC DNA]</scope>
    <source>
        <strain evidence="1 2">ATCC 700770</strain>
    </source>
</reference>
<dbReference type="RefSeq" id="WP_210119918.1">
    <property type="nucleotide sequence ID" value="NZ_CP054142.1"/>
</dbReference>
<dbReference type="PANTHER" id="PTHR36173:SF2">
    <property type="entry name" value="RIBONUCLEASE VAPC16"/>
    <property type="match status" value="1"/>
</dbReference>
<dbReference type="InterPro" id="IPR052919">
    <property type="entry name" value="TA_system_RNase"/>
</dbReference>
<evidence type="ECO:0000313" key="2">
    <source>
        <dbReference type="Proteomes" id="UP000671908"/>
    </source>
</evidence>
<dbReference type="InterPro" id="IPR029060">
    <property type="entry name" value="PIN-like_dom_sf"/>
</dbReference>
<dbReference type="Proteomes" id="UP000671908">
    <property type="component" value="Chromosome"/>
</dbReference>
<sequence>MKILLDTHYLLWAFIDTSKISPSVYPKLLADENEVFYSQASLWEIAIKYNMGKLSLKGMKPEEFYEEVKNSFLKCRLLKNDELISFYKLPIEHKDPFNRIMIWQSIKSDYCFLSVDTQVANYKKYGLKTLS</sequence>
<name>A0A975F273_9SPIR</name>
<keyword evidence="2" id="KW-1185">Reference proteome</keyword>